<keyword evidence="8 10" id="KW-1133">Transmembrane helix</keyword>
<dbReference type="RefSeq" id="WP_188081858.1">
    <property type="nucleotide sequence ID" value="NZ_JACIEU010000006.1"/>
</dbReference>
<evidence type="ECO:0000259" key="13">
    <source>
        <dbReference type="PROSITE" id="PS50990"/>
    </source>
</evidence>
<dbReference type="CDD" id="cd18567">
    <property type="entry name" value="ABC_6TM_CvaB_RaxB_like"/>
    <property type="match status" value="1"/>
</dbReference>
<feature type="domain" description="ABC transporter" evidence="11">
    <location>
        <begin position="495"/>
        <end position="710"/>
    </location>
</feature>
<dbReference type="GO" id="GO:0005886">
    <property type="term" value="C:plasma membrane"/>
    <property type="evidence" value="ECO:0007669"/>
    <property type="project" value="UniProtKB-SubCell"/>
</dbReference>
<keyword evidence="6" id="KW-0378">Hydrolase</keyword>
<dbReference type="PROSITE" id="PS00211">
    <property type="entry name" value="ABC_TRANSPORTER_1"/>
    <property type="match status" value="1"/>
</dbReference>
<proteinExistence type="predicted"/>
<protein>
    <submittedName>
        <fullName evidence="14">ATP-binding cassette subfamily B protein RaxB</fullName>
    </submittedName>
</protein>
<dbReference type="EMBL" id="JACIEU010000006">
    <property type="protein sequence ID" value="MBB4148084.1"/>
    <property type="molecule type" value="Genomic_DNA"/>
</dbReference>
<keyword evidence="7 14" id="KW-0067">ATP-binding</keyword>
<dbReference type="PROSITE" id="PS50990">
    <property type="entry name" value="PEPTIDASE_C39"/>
    <property type="match status" value="1"/>
</dbReference>
<reference evidence="14 15" key="1">
    <citation type="submission" date="2020-08" db="EMBL/GenBank/DDBJ databases">
        <title>Genomic Encyclopedia of Type Strains, Phase IV (KMG-IV): sequencing the most valuable type-strain genomes for metagenomic binning, comparative biology and taxonomic classification.</title>
        <authorList>
            <person name="Goeker M."/>
        </authorList>
    </citation>
    <scope>NUCLEOTIDE SEQUENCE [LARGE SCALE GENOMIC DNA]</scope>
    <source>
        <strain evidence="14 15">DSM 19371</strain>
    </source>
</reference>
<dbReference type="InterPro" id="IPR003439">
    <property type="entry name" value="ABC_transporter-like_ATP-bd"/>
</dbReference>
<evidence type="ECO:0000313" key="14">
    <source>
        <dbReference type="EMBL" id="MBB4148084.1"/>
    </source>
</evidence>
<dbReference type="GO" id="GO:0006508">
    <property type="term" value="P:proteolysis"/>
    <property type="evidence" value="ECO:0007669"/>
    <property type="project" value="InterPro"/>
</dbReference>
<dbReference type="PROSITE" id="PS50929">
    <property type="entry name" value="ABC_TM1F"/>
    <property type="match status" value="1"/>
</dbReference>
<dbReference type="Pfam" id="PF03412">
    <property type="entry name" value="Peptidase_C39"/>
    <property type="match status" value="1"/>
</dbReference>
<keyword evidence="4 10" id="KW-0812">Transmembrane</keyword>
<dbReference type="Proteomes" id="UP000590524">
    <property type="component" value="Unassembled WGS sequence"/>
</dbReference>
<evidence type="ECO:0000259" key="12">
    <source>
        <dbReference type="PROSITE" id="PS50929"/>
    </source>
</evidence>
<dbReference type="GO" id="GO:0005524">
    <property type="term" value="F:ATP binding"/>
    <property type="evidence" value="ECO:0007669"/>
    <property type="project" value="UniProtKB-KW"/>
</dbReference>
<organism evidence="14 15">
    <name type="scientific">Sphingobium scionense</name>
    <dbReference type="NCBI Taxonomy" id="1404341"/>
    <lineage>
        <taxon>Bacteria</taxon>
        <taxon>Pseudomonadati</taxon>
        <taxon>Pseudomonadota</taxon>
        <taxon>Alphaproteobacteria</taxon>
        <taxon>Sphingomonadales</taxon>
        <taxon>Sphingomonadaceae</taxon>
        <taxon>Sphingobium</taxon>
    </lineage>
</organism>
<evidence type="ECO:0000256" key="10">
    <source>
        <dbReference type="SAM" id="Phobius"/>
    </source>
</evidence>
<dbReference type="InterPro" id="IPR027417">
    <property type="entry name" value="P-loop_NTPase"/>
</dbReference>
<feature type="transmembrane region" description="Helical" evidence="10">
    <location>
        <begin position="406"/>
        <end position="427"/>
    </location>
</feature>
<dbReference type="InterPro" id="IPR017871">
    <property type="entry name" value="ABC_transporter-like_CS"/>
</dbReference>
<evidence type="ECO:0000256" key="8">
    <source>
        <dbReference type="ARBA" id="ARBA00022989"/>
    </source>
</evidence>
<dbReference type="SMART" id="SM00382">
    <property type="entry name" value="AAA"/>
    <property type="match status" value="1"/>
</dbReference>
<evidence type="ECO:0000259" key="11">
    <source>
        <dbReference type="PROSITE" id="PS50893"/>
    </source>
</evidence>
<dbReference type="InterPro" id="IPR036640">
    <property type="entry name" value="ABC1_TM_sf"/>
</dbReference>
<keyword evidence="9 10" id="KW-0472">Membrane</keyword>
<keyword evidence="3" id="KW-1003">Cell membrane</keyword>
<evidence type="ECO:0000256" key="3">
    <source>
        <dbReference type="ARBA" id="ARBA00022475"/>
    </source>
</evidence>
<dbReference type="FunFam" id="3.40.50.300:FF:000299">
    <property type="entry name" value="ABC transporter ATP-binding protein/permease"/>
    <property type="match status" value="1"/>
</dbReference>
<comment type="caution">
    <text evidence="14">The sequence shown here is derived from an EMBL/GenBank/DDBJ whole genome shotgun (WGS) entry which is preliminary data.</text>
</comment>
<evidence type="ECO:0000256" key="2">
    <source>
        <dbReference type="ARBA" id="ARBA00022448"/>
    </source>
</evidence>
<accession>A0A7W6LPF9</accession>
<dbReference type="Pfam" id="PF00664">
    <property type="entry name" value="ABC_membrane"/>
    <property type="match status" value="1"/>
</dbReference>
<dbReference type="Pfam" id="PF00005">
    <property type="entry name" value="ABC_tran"/>
    <property type="match status" value="1"/>
</dbReference>
<evidence type="ECO:0000256" key="6">
    <source>
        <dbReference type="ARBA" id="ARBA00022801"/>
    </source>
</evidence>
<dbReference type="InterPro" id="IPR039421">
    <property type="entry name" value="Type_1_exporter"/>
</dbReference>
<evidence type="ECO:0000313" key="15">
    <source>
        <dbReference type="Proteomes" id="UP000590524"/>
    </source>
</evidence>
<dbReference type="InterPro" id="IPR003593">
    <property type="entry name" value="AAA+_ATPase"/>
</dbReference>
<feature type="transmembrane region" description="Helical" evidence="10">
    <location>
        <begin position="175"/>
        <end position="196"/>
    </location>
</feature>
<keyword evidence="15" id="KW-1185">Reference proteome</keyword>
<comment type="subcellular location">
    <subcellularLocation>
        <location evidence="1">Cell membrane</location>
        <topology evidence="1">Multi-pass membrane protein</topology>
    </subcellularLocation>
</comment>
<dbReference type="PANTHER" id="PTHR43394">
    <property type="entry name" value="ATP-DEPENDENT PERMEASE MDL1, MITOCHONDRIAL"/>
    <property type="match status" value="1"/>
</dbReference>
<evidence type="ECO:0000256" key="4">
    <source>
        <dbReference type="ARBA" id="ARBA00022692"/>
    </source>
</evidence>
<name>A0A7W6LPF9_9SPHN</name>
<feature type="transmembrane region" description="Helical" evidence="10">
    <location>
        <begin position="433"/>
        <end position="454"/>
    </location>
</feature>
<dbReference type="AlphaFoldDB" id="A0A7W6LPF9"/>
<feature type="transmembrane region" description="Helical" evidence="10">
    <location>
        <begin position="321"/>
        <end position="341"/>
    </location>
</feature>
<dbReference type="Gene3D" id="1.20.1560.10">
    <property type="entry name" value="ABC transporter type 1, transmembrane domain"/>
    <property type="match status" value="1"/>
</dbReference>
<gene>
    <name evidence="14" type="ORF">GGQ90_001862</name>
</gene>
<evidence type="ECO:0000256" key="9">
    <source>
        <dbReference type="ARBA" id="ARBA00023136"/>
    </source>
</evidence>
<feature type="domain" description="ABC transmembrane type-1" evidence="12">
    <location>
        <begin position="183"/>
        <end position="462"/>
    </location>
</feature>
<dbReference type="SUPFAM" id="SSF90123">
    <property type="entry name" value="ABC transporter transmembrane region"/>
    <property type="match status" value="1"/>
</dbReference>
<dbReference type="PANTHER" id="PTHR43394:SF1">
    <property type="entry name" value="ATP-BINDING CASSETTE SUB-FAMILY B MEMBER 10, MITOCHONDRIAL"/>
    <property type="match status" value="1"/>
</dbReference>
<keyword evidence="5" id="KW-0547">Nucleotide-binding</keyword>
<feature type="domain" description="Peptidase C39" evidence="13">
    <location>
        <begin position="29"/>
        <end position="148"/>
    </location>
</feature>
<sequence>MDVLWLRAAVGEMLDLHFFRRRSVRMVRQIELAECGLACLAMVANYHGRGQALQDLRRRFPPSHRGTNIAKLMSIADQIGFLPRALKVPLDELRLLTFPAILHWNLKHFVVAERASSRGVMIHNPDGHSRWYSWNDLSLHFSGIALELRPSSEKQEPLPTANTLRIRELFSGMGGILSVIVQVLTMTLIIQIASIATPYFMQVALDNTISIQSVDFLLALAAGFGIISVVGVAAGWLRSFTILTASSQANLSIASNTVRKLFRLPISWFERRHLGDILSRFSSIQPIQQLILEKGIISIIDGIFSISVMILMFFYNTLMTLIALLAILTYVFTRIIFFRYAREAKQESIVSHGREQSFLIESIRGILSLRLFGAETKRFSAWQAKMVDALNGDIRTARIQNWESSLCSLIMALQDILIIFISVIMISRGDMTIGMTFAFIAYKQMFISRIFLLVDQYISFKMLGLHLDRLSDIVKGEEDWAFNGRSADRELKGGITVDNVSFRYSSGDNLVLRNISMEVFPGDHVALTGASGSGKSTLLKLIGGIEKPTQGSILIDGEPMEEFGIRSFHQQISVISQNDNLFSGTIASNIALFEEIMDIDRVHSVAQDAAIHDDIMAMPMKYDTQVSELGSTLSGGQKQRIILARALYRNPKILLIDEGTAHLDLVREMQVNQAIKRLGITRIIIAHRTETINSADRIYIMEDGSLICDN</sequence>
<dbReference type="GO" id="GO:0008233">
    <property type="term" value="F:peptidase activity"/>
    <property type="evidence" value="ECO:0007669"/>
    <property type="project" value="InterPro"/>
</dbReference>
<dbReference type="GO" id="GO:0015421">
    <property type="term" value="F:ABC-type oligopeptide transporter activity"/>
    <property type="evidence" value="ECO:0007669"/>
    <property type="project" value="TreeGrafter"/>
</dbReference>
<dbReference type="SUPFAM" id="SSF52540">
    <property type="entry name" value="P-loop containing nucleoside triphosphate hydrolases"/>
    <property type="match status" value="1"/>
</dbReference>
<dbReference type="Gene3D" id="3.90.70.10">
    <property type="entry name" value="Cysteine proteinases"/>
    <property type="match status" value="1"/>
</dbReference>
<dbReference type="InterPro" id="IPR011527">
    <property type="entry name" value="ABC1_TM_dom"/>
</dbReference>
<keyword evidence="2" id="KW-0813">Transport</keyword>
<evidence type="ECO:0000256" key="5">
    <source>
        <dbReference type="ARBA" id="ARBA00022741"/>
    </source>
</evidence>
<dbReference type="GO" id="GO:0016887">
    <property type="term" value="F:ATP hydrolysis activity"/>
    <property type="evidence" value="ECO:0007669"/>
    <property type="project" value="InterPro"/>
</dbReference>
<evidence type="ECO:0000256" key="1">
    <source>
        <dbReference type="ARBA" id="ARBA00004651"/>
    </source>
</evidence>
<dbReference type="InterPro" id="IPR005074">
    <property type="entry name" value="Peptidase_C39"/>
</dbReference>
<evidence type="ECO:0000256" key="7">
    <source>
        <dbReference type="ARBA" id="ARBA00022840"/>
    </source>
</evidence>
<feature type="transmembrane region" description="Helical" evidence="10">
    <location>
        <begin position="216"/>
        <end position="237"/>
    </location>
</feature>
<dbReference type="PROSITE" id="PS50893">
    <property type="entry name" value="ABC_TRANSPORTER_2"/>
    <property type="match status" value="1"/>
</dbReference>
<dbReference type="Gene3D" id="3.40.50.300">
    <property type="entry name" value="P-loop containing nucleotide triphosphate hydrolases"/>
    <property type="match status" value="1"/>
</dbReference>